<dbReference type="Pfam" id="PF13614">
    <property type="entry name" value="AAA_31"/>
    <property type="match status" value="1"/>
</dbReference>
<gene>
    <name evidence="2" type="ORF">EZS27_031776</name>
</gene>
<keyword evidence="2" id="KW-0378">Hydrolase</keyword>
<dbReference type="GO" id="GO:0016787">
    <property type="term" value="F:hydrolase activity"/>
    <property type="evidence" value="ECO:0007669"/>
    <property type="project" value="UniProtKB-KW"/>
</dbReference>
<feature type="non-terminal residue" evidence="2">
    <location>
        <position position="1"/>
    </location>
</feature>
<comment type="caution">
    <text evidence="2">The sequence shown here is derived from an EMBL/GenBank/DDBJ whole genome shotgun (WGS) entry which is preliminary data.</text>
</comment>
<dbReference type="InterPro" id="IPR027417">
    <property type="entry name" value="P-loop_NTPase"/>
</dbReference>
<protein>
    <submittedName>
        <fullName evidence="2">Sporulation initiation inhibitor protein Soj</fullName>
        <ecNumber evidence="2">3.6.-.-</ecNumber>
    </submittedName>
</protein>
<accession>A0A5J4QAZ6</accession>
<dbReference type="SUPFAM" id="SSF52540">
    <property type="entry name" value="P-loop containing nucleoside triphosphate hydrolases"/>
    <property type="match status" value="1"/>
</dbReference>
<dbReference type="EC" id="3.6.-.-" evidence="2"/>
<dbReference type="PANTHER" id="PTHR13696">
    <property type="entry name" value="P-LOOP CONTAINING NUCLEOSIDE TRIPHOSPHATE HYDROLASE"/>
    <property type="match status" value="1"/>
</dbReference>
<feature type="domain" description="AAA" evidence="1">
    <location>
        <begin position="1"/>
        <end position="156"/>
    </location>
</feature>
<proteinExistence type="predicted"/>
<organism evidence="2">
    <name type="scientific">termite gut metagenome</name>
    <dbReference type="NCBI Taxonomy" id="433724"/>
    <lineage>
        <taxon>unclassified sequences</taxon>
        <taxon>metagenomes</taxon>
        <taxon>organismal metagenomes</taxon>
    </lineage>
</organism>
<name>A0A5J4QAZ6_9ZZZZ</name>
<evidence type="ECO:0000313" key="2">
    <source>
        <dbReference type="EMBL" id="KAA6318180.1"/>
    </source>
</evidence>
<sequence>VGKTTTTVNLGAGLCLLKKKILLIDIDPQANLTINLGLDSSQNKNIYGALRGKYPLPITPTKNGLDVVPSTIDLSAAEIELNQEPARETLLKQLISPILSNYDFILIDCPHPWGYALTASGAAIIPVELSGFALAGMNKLFEIMEKVHQRINPQLDTYRILITRIDKRQAVQKELLAYMYEHYSDKVLKTQIRNNAKIIESQVQRTDIFTFNKTSNGAEDYMNLCKEFLKINKK</sequence>
<evidence type="ECO:0000259" key="1">
    <source>
        <dbReference type="Pfam" id="PF13614"/>
    </source>
</evidence>
<dbReference type="CDD" id="cd02042">
    <property type="entry name" value="ParAB_family"/>
    <property type="match status" value="1"/>
</dbReference>
<dbReference type="Gene3D" id="3.40.50.300">
    <property type="entry name" value="P-loop containing nucleotide triphosphate hydrolases"/>
    <property type="match status" value="1"/>
</dbReference>
<dbReference type="InterPro" id="IPR050678">
    <property type="entry name" value="DNA_Partitioning_ATPase"/>
</dbReference>
<dbReference type="InterPro" id="IPR025669">
    <property type="entry name" value="AAA_dom"/>
</dbReference>
<reference evidence="2" key="1">
    <citation type="submission" date="2019-03" db="EMBL/GenBank/DDBJ databases">
        <title>Single cell metagenomics reveals metabolic interactions within the superorganism composed of flagellate Streblomastix strix and complex community of Bacteroidetes bacteria on its surface.</title>
        <authorList>
            <person name="Treitli S.C."/>
            <person name="Kolisko M."/>
            <person name="Husnik F."/>
            <person name="Keeling P."/>
            <person name="Hampl V."/>
        </authorList>
    </citation>
    <scope>NUCLEOTIDE SEQUENCE</scope>
    <source>
        <strain evidence="2">STM</strain>
    </source>
</reference>
<dbReference type="AlphaFoldDB" id="A0A5J4QAZ6"/>
<dbReference type="EMBL" id="SNRY01004277">
    <property type="protein sequence ID" value="KAA6318180.1"/>
    <property type="molecule type" value="Genomic_DNA"/>
</dbReference>
<dbReference type="PANTHER" id="PTHR13696:SF99">
    <property type="entry name" value="COBYRINIC ACID AC-DIAMIDE SYNTHASE"/>
    <property type="match status" value="1"/>
</dbReference>